<feature type="compositionally biased region" description="Low complexity" evidence="1">
    <location>
        <begin position="433"/>
        <end position="452"/>
    </location>
</feature>
<dbReference type="AlphaFoldDB" id="K1WJT0"/>
<feature type="compositionally biased region" description="Polar residues" evidence="1">
    <location>
        <begin position="344"/>
        <end position="354"/>
    </location>
</feature>
<feature type="compositionally biased region" description="Acidic residues" evidence="1">
    <location>
        <begin position="406"/>
        <end position="415"/>
    </location>
</feature>
<accession>K1WJT0</accession>
<name>K1WJT0_MARBU</name>
<evidence type="ECO:0000256" key="3">
    <source>
        <dbReference type="SAM" id="SignalP"/>
    </source>
</evidence>
<dbReference type="GeneID" id="18759662"/>
<keyword evidence="2" id="KW-1133">Transmembrane helix</keyword>
<evidence type="ECO:0000313" key="5">
    <source>
        <dbReference type="Proteomes" id="UP000006753"/>
    </source>
</evidence>
<gene>
    <name evidence="4" type="ORF">MBM_03727</name>
</gene>
<dbReference type="EMBL" id="JH921434">
    <property type="protein sequence ID" value="EKD17955.1"/>
    <property type="molecule type" value="Genomic_DNA"/>
</dbReference>
<evidence type="ECO:0000313" key="4">
    <source>
        <dbReference type="EMBL" id="EKD17955.1"/>
    </source>
</evidence>
<dbReference type="KEGG" id="mbe:MBM_03727"/>
<feature type="transmembrane region" description="Helical" evidence="2">
    <location>
        <begin position="167"/>
        <end position="190"/>
    </location>
</feature>
<proteinExistence type="predicted"/>
<dbReference type="HOGENOM" id="CLU_541921_0_0_1"/>
<feature type="signal peptide" evidence="3">
    <location>
        <begin position="1"/>
        <end position="19"/>
    </location>
</feature>
<organism evidence="4 5">
    <name type="scientific">Marssonina brunnea f. sp. multigermtubi (strain MB_m1)</name>
    <name type="common">Marssonina leaf spot fungus</name>
    <dbReference type="NCBI Taxonomy" id="1072389"/>
    <lineage>
        <taxon>Eukaryota</taxon>
        <taxon>Fungi</taxon>
        <taxon>Dikarya</taxon>
        <taxon>Ascomycota</taxon>
        <taxon>Pezizomycotina</taxon>
        <taxon>Leotiomycetes</taxon>
        <taxon>Helotiales</taxon>
        <taxon>Drepanopezizaceae</taxon>
        <taxon>Drepanopeziza</taxon>
    </lineage>
</organism>
<keyword evidence="2" id="KW-0812">Transmembrane</keyword>
<dbReference type="Proteomes" id="UP000006753">
    <property type="component" value="Unassembled WGS sequence"/>
</dbReference>
<sequence length="503" mass="53953">MKEIFFMLMAIMAIALGQSAEVSTSDMKAIRERTLNAPVATQAGANHEKSAIYSITVIRHLSTTSTLITETGVRTEPLEQTIPFTMDSGSTWTSISTTGTSTYTATSTWWSPVVTAWNETDIQPVMVQGPTATTGSSAVVTSSTVITATSEPNLTSAEASTRQRHKVIAWSSAGGFLGLFILIGGGWLFWKNKQHKEQQRRNRLPFPSIGGGFPGDGSSRPMSPIPMLPRARTTTPSIVISSPLSNPALVTSDSHRAEPLRNAHLVQQTANGPPVQLGDMAPLRPARPASLTESIQESMDTIPIGVAMDLIKSANTSPVMQPRGDEHRSFIPVAIVKKKASGKVSMTTTNSTEPQIGDPDQRFHEDIAEQVGEALDQSSDGVGQADPAASLASHSQNPPRTNPNTFDDDESDDDVREQRRVSTLRQLDPTGFQPSSQPRRVPPVSRVARPQRGLGRARSGTAPGARRALATASAPRRGLSSLGERDTTVADLKALANRDQDKL</sequence>
<evidence type="ECO:0000256" key="1">
    <source>
        <dbReference type="SAM" id="MobiDB-lite"/>
    </source>
</evidence>
<feature type="region of interest" description="Disordered" evidence="1">
    <location>
        <begin position="375"/>
        <end position="415"/>
    </location>
</feature>
<dbReference type="RefSeq" id="XP_007291616.1">
    <property type="nucleotide sequence ID" value="XM_007291554.1"/>
</dbReference>
<protein>
    <submittedName>
        <fullName evidence="4">Uncharacterized protein</fullName>
    </submittedName>
</protein>
<feature type="region of interest" description="Disordered" evidence="1">
    <location>
        <begin position="339"/>
        <end position="360"/>
    </location>
</feature>
<keyword evidence="5" id="KW-1185">Reference proteome</keyword>
<dbReference type="OrthoDB" id="3560083at2759"/>
<dbReference type="InParanoid" id="K1WJT0"/>
<feature type="region of interest" description="Disordered" evidence="1">
    <location>
        <begin position="427"/>
        <end position="487"/>
    </location>
</feature>
<feature type="chain" id="PRO_5003852975" evidence="3">
    <location>
        <begin position="20"/>
        <end position="503"/>
    </location>
</feature>
<keyword evidence="2" id="KW-0472">Membrane</keyword>
<keyword evidence="3" id="KW-0732">Signal</keyword>
<evidence type="ECO:0000256" key="2">
    <source>
        <dbReference type="SAM" id="Phobius"/>
    </source>
</evidence>
<reference evidence="4 5" key="1">
    <citation type="journal article" date="2012" name="BMC Genomics">
        <title>Sequencing the genome of Marssonina brunnea reveals fungus-poplar co-evolution.</title>
        <authorList>
            <person name="Zhu S."/>
            <person name="Cao Y.-Z."/>
            <person name="Jiang C."/>
            <person name="Tan B.-Y."/>
            <person name="Wang Z."/>
            <person name="Feng S."/>
            <person name="Zhang L."/>
            <person name="Su X.-H."/>
            <person name="Brejova B."/>
            <person name="Vinar T."/>
            <person name="Xu M."/>
            <person name="Wang M.-X."/>
            <person name="Zhang S.-G."/>
            <person name="Huang M.-R."/>
            <person name="Wu R."/>
            <person name="Zhou Y."/>
        </authorList>
    </citation>
    <scope>NUCLEOTIDE SEQUENCE [LARGE SCALE GENOMIC DNA]</scope>
    <source>
        <strain evidence="4 5">MB_m1</strain>
    </source>
</reference>
<feature type="compositionally biased region" description="Polar residues" evidence="1">
    <location>
        <begin position="392"/>
        <end position="405"/>
    </location>
</feature>